<evidence type="ECO:0000313" key="9">
    <source>
        <dbReference type="EMBL" id="KAI1691328.1"/>
    </source>
</evidence>
<dbReference type="EMBL" id="JAKKPZ010000955">
    <property type="protein sequence ID" value="KAI1691328.1"/>
    <property type="molecule type" value="Genomic_DNA"/>
</dbReference>
<evidence type="ECO:0000256" key="6">
    <source>
        <dbReference type="RuleBase" id="RU368087"/>
    </source>
</evidence>
<feature type="compositionally biased region" description="Gly residues" evidence="8">
    <location>
        <begin position="24"/>
        <end position="38"/>
    </location>
</feature>
<feature type="coiled-coil region" evidence="7">
    <location>
        <begin position="60"/>
        <end position="112"/>
    </location>
</feature>
<comment type="caution">
    <text evidence="9">The sequence shown here is derived from an EMBL/GenBank/DDBJ whole genome shotgun (WGS) entry which is preliminary data.</text>
</comment>
<dbReference type="Gene3D" id="1.20.5.500">
    <property type="entry name" value="Single helix bin"/>
    <property type="match status" value="1"/>
</dbReference>
<accession>A0AAD4MGG9</accession>
<organism evidence="9 10">
    <name type="scientific">Ditylenchus destructor</name>
    <dbReference type="NCBI Taxonomy" id="166010"/>
    <lineage>
        <taxon>Eukaryota</taxon>
        <taxon>Metazoa</taxon>
        <taxon>Ecdysozoa</taxon>
        <taxon>Nematoda</taxon>
        <taxon>Chromadorea</taxon>
        <taxon>Rhabditida</taxon>
        <taxon>Tylenchina</taxon>
        <taxon>Tylenchomorpha</taxon>
        <taxon>Sphaerularioidea</taxon>
        <taxon>Anguinidae</taxon>
        <taxon>Anguininae</taxon>
        <taxon>Ditylenchus</taxon>
    </lineage>
</organism>
<evidence type="ECO:0000256" key="8">
    <source>
        <dbReference type="SAM" id="MobiDB-lite"/>
    </source>
</evidence>
<comment type="similarity">
    <text evidence="2 6">Belongs to the ATPase inhibitor family.</text>
</comment>
<evidence type="ECO:0000256" key="5">
    <source>
        <dbReference type="ARBA" id="ARBA00023128"/>
    </source>
</evidence>
<evidence type="ECO:0000256" key="3">
    <source>
        <dbReference type="ARBA" id="ARBA00022946"/>
    </source>
</evidence>
<keyword evidence="4 7" id="KW-0175">Coiled coil</keyword>
<dbReference type="InterPro" id="IPR007648">
    <property type="entry name" value="ATPase_inhibitor_mt"/>
</dbReference>
<protein>
    <recommendedName>
        <fullName evidence="6">ATPase inhibitor, mitochondrial</fullName>
    </recommendedName>
</protein>
<evidence type="ECO:0000256" key="1">
    <source>
        <dbReference type="ARBA" id="ARBA00004173"/>
    </source>
</evidence>
<feature type="region of interest" description="Disordered" evidence="8">
    <location>
        <begin position="19"/>
        <end position="43"/>
    </location>
</feature>
<reference evidence="9" key="1">
    <citation type="submission" date="2022-01" db="EMBL/GenBank/DDBJ databases">
        <title>Genome Sequence Resource for Two Populations of Ditylenchus destructor, the Migratory Endoparasitic Phytonematode.</title>
        <authorList>
            <person name="Zhang H."/>
            <person name="Lin R."/>
            <person name="Xie B."/>
        </authorList>
    </citation>
    <scope>NUCLEOTIDE SEQUENCE</scope>
    <source>
        <strain evidence="9">BazhouSP</strain>
    </source>
</reference>
<dbReference type="PANTHER" id="PTHR48417:SF1">
    <property type="entry name" value="ATP SYNTHASE F1 SUBUNIT EPSILON"/>
    <property type="match status" value="1"/>
</dbReference>
<keyword evidence="5 6" id="KW-0496">Mitochondrion</keyword>
<evidence type="ECO:0000256" key="4">
    <source>
        <dbReference type="ARBA" id="ARBA00023054"/>
    </source>
</evidence>
<proteinExistence type="inferred from homology"/>
<evidence type="ECO:0000256" key="7">
    <source>
        <dbReference type="SAM" id="Coils"/>
    </source>
</evidence>
<dbReference type="GO" id="GO:0005739">
    <property type="term" value="C:mitochondrion"/>
    <property type="evidence" value="ECO:0007669"/>
    <property type="project" value="UniProtKB-SubCell"/>
</dbReference>
<sequence length="114" mass="13089">MSFRNVLFARIVFAKGNRRMYSQEGGGSDSGRTGGAGGSIRQAGGAFGKMEQAREDEYFYKQQKQQLEMLKKENAKDLEHHESEAKRHLEAIERNKQRIKDIEAELQKNNQNKK</sequence>
<dbReference type="PANTHER" id="PTHR48417">
    <property type="entry name" value="ATP SYNTHASE F1 SUBUNIT EPSILON"/>
    <property type="match status" value="1"/>
</dbReference>
<dbReference type="AlphaFoldDB" id="A0AAD4MGG9"/>
<gene>
    <name evidence="9" type="ORF">DdX_21954</name>
</gene>
<dbReference type="FunFam" id="1.20.5.500:FF:000007">
    <property type="entry name" value="ATPase inhibitor, putative"/>
    <property type="match status" value="1"/>
</dbReference>
<keyword evidence="3" id="KW-0809">Transit peptide</keyword>
<keyword evidence="10" id="KW-1185">Reference proteome</keyword>
<name>A0AAD4MGG9_9BILA</name>
<dbReference type="SUPFAM" id="SSF64602">
    <property type="entry name" value="F1 ATPase inhibitor, IF1, C-terminal domain"/>
    <property type="match status" value="1"/>
</dbReference>
<comment type="subcellular location">
    <subcellularLocation>
        <location evidence="1 6">Mitochondrion</location>
    </subcellularLocation>
</comment>
<evidence type="ECO:0000313" key="10">
    <source>
        <dbReference type="Proteomes" id="UP001201812"/>
    </source>
</evidence>
<dbReference type="GO" id="GO:0042030">
    <property type="term" value="F:ATPase inhibitor activity"/>
    <property type="evidence" value="ECO:0007669"/>
    <property type="project" value="InterPro"/>
</dbReference>
<comment type="function">
    <text evidence="6">Thought to be a regulatory component of the ATP-synthesizing complex in the mitochondria.</text>
</comment>
<dbReference type="Proteomes" id="UP001201812">
    <property type="component" value="Unassembled WGS sequence"/>
</dbReference>
<dbReference type="Pfam" id="PF04568">
    <property type="entry name" value="IATP"/>
    <property type="match status" value="1"/>
</dbReference>
<evidence type="ECO:0000256" key="2">
    <source>
        <dbReference type="ARBA" id="ARBA00010901"/>
    </source>
</evidence>